<proteinExistence type="predicted"/>
<evidence type="ECO:0000313" key="1">
    <source>
        <dbReference type="EMBL" id="AVH79465.1"/>
    </source>
</evidence>
<sequence>MIKPQINTDELKTYHSGRRGVEKYKISQQEGNMEEKFQPSTQIHKIITAQVNMILVLRSYGEGTVRQQVQTYKTFH</sequence>
<dbReference type="AlphaFoldDB" id="A0A2P0ZGA2"/>
<protein>
    <submittedName>
        <fullName evidence="1">Uncharacterized protein</fullName>
    </submittedName>
</protein>
<dbReference type="EMBL" id="MG373767">
    <property type="protein sequence ID" value="AVH79465.1"/>
    <property type="molecule type" value="Genomic_DNA"/>
</dbReference>
<organism evidence="1">
    <name type="scientific">[Tolypothrix] sp. PCC 7415</name>
    <dbReference type="NCBI Taxonomy" id="373957"/>
    <lineage>
        <taxon>Bacteria</taxon>
        <taxon>Bacillati</taxon>
        <taxon>Cyanobacteriota</taxon>
        <taxon>Cyanophyceae</taxon>
        <taxon>Nostocales</taxon>
        <taxon>Fortieaceae</taxon>
        <taxon>Roholtiella</taxon>
    </lineage>
</organism>
<accession>A0A2P0ZGA2</accession>
<name>A0A2P0ZGA2_9CYAN</name>
<reference evidence="1" key="1">
    <citation type="journal article" date="2018" name="Science">
        <title>Natural noncanonical protein splicing yields products with diverse ?-amino acid residues.</title>
        <authorList>
            <person name="Morinaka B.I."/>
            <person name="Lakis E."/>
            <person name="Verest M."/>
            <person name="Helf M.J."/>
            <person name="Scalvenzi T."/>
            <person name="Vagstad A.L."/>
            <person name="Sims J."/>
            <person name="Sunagawa S."/>
            <person name="Gugger M."/>
            <person name="Piel J."/>
        </authorList>
    </citation>
    <scope>NUCLEOTIDE SEQUENCE</scope>
    <source>
        <strain evidence="1">PCC 7415</strain>
    </source>
</reference>